<keyword evidence="3" id="KW-1185">Reference proteome</keyword>
<name>A0AAV4JUW6_9GAST</name>
<gene>
    <name evidence="2" type="ORF">ElyMa_003438000</name>
</gene>
<comment type="caution">
    <text evidence="2">The sequence shown here is derived from an EMBL/GenBank/DDBJ whole genome shotgun (WGS) entry which is preliminary data.</text>
</comment>
<feature type="region of interest" description="Disordered" evidence="1">
    <location>
        <begin position="16"/>
        <end position="63"/>
    </location>
</feature>
<sequence>MLKRDLITCLFELTNWPHVPNNDDSGDVEDDDSGDVEDDGKGVVEDDNVDRDDGANNSVEDDGSVNFKVVSETALGTIESVLPHFDVRSACAHHTQSHYLGTLSSP</sequence>
<feature type="compositionally biased region" description="Acidic residues" evidence="1">
    <location>
        <begin position="24"/>
        <end position="38"/>
    </location>
</feature>
<organism evidence="2 3">
    <name type="scientific">Elysia marginata</name>
    <dbReference type="NCBI Taxonomy" id="1093978"/>
    <lineage>
        <taxon>Eukaryota</taxon>
        <taxon>Metazoa</taxon>
        <taxon>Spiralia</taxon>
        <taxon>Lophotrochozoa</taxon>
        <taxon>Mollusca</taxon>
        <taxon>Gastropoda</taxon>
        <taxon>Heterobranchia</taxon>
        <taxon>Euthyneura</taxon>
        <taxon>Panpulmonata</taxon>
        <taxon>Sacoglossa</taxon>
        <taxon>Placobranchoidea</taxon>
        <taxon>Plakobranchidae</taxon>
        <taxon>Elysia</taxon>
    </lineage>
</organism>
<evidence type="ECO:0000313" key="3">
    <source>
        <dbReference type="Proteomes" id="UP000762676"/>
    </source>
</evidence>
<reference evidence="2 3" key="1">
    <citation type="journal article" date="2021" name="Elife">
        <title>Chloroplast acquisition without the gene transfer in kleptoplastic sea slugs, Plakobranchus ocellatus.</title>
        <authorList>
            <person name="Maeda T."/>
            <person name="Takahashi S."/>
            <person name="Yoshida T."/>
            <person name="Shimamura S."/>
            <person name="Takaki Y."/>
            <person name="Nagai Y."/>
            <person name="Toyoda A."/>
            <person name="Suzuki Y."/>
            <person name="Arimoto A."/>
            <person name="Ishii H."/>
            <person name="Satoh N."/>
            <person name="Nishiyama T."/>
            <person name="Hasebe M."/>
            <person name="Maruyama T."/>
            <person name="Minagawa J."/>
            <person name="Obokata J."/>
            <person name="Shigenobu S."/>
        </authorList>
    </citation>
    <scope>NUCLEOTIDE SEQUENCE [LARGE SCALE GENOMIC DNA]</scope>
</reference>
<dbReference type="AlphaFoldDB" id="A0AAV4JUW6"/>
<evidence type="ECO:0000256" key="1">
    <source>
        <dbReference type="SAM" id="MobiDB-lite"/>
    </source>
</evidence>
<evidence type="ECO:0000313" key="2">
    <source>
        <dbReference type="EMBL" id="GFS25297.1"/>
    </source>
</evidence>
<dbReference type="EMBL" id="BMAT01007051">
    <property type="protein sequence ID" value="GFS25297.1"/>
    <property type="molecule type" value="Genomic_DNA"/>
</dbReference>
<dbReference type="Proteomes" id="UP000762676">
    <property type="component" value="Unassembled WGS sequence"/>
</dbReference>
<protein>
    <submittedName>
        <fullName evidence="2">Uncharacterized protein</fullName>
    </submittedName>
</protein>
<accession>A0AAV4JUW6</accession>
<proteinExistence type="predicted"/>